<reference evidence="1 2" key="1">
    <citation type="submission" date="2019-04" db="EMBL/GenBank/DDBJ databases">
        <title>Draft genome sequences for three unisolated Alnus-infective Frankia Sp+ strains, AgTrS, AiOr and AvVan, the first sequenced Frankia strains able to sporulate in-planta.</title>
        <authorList>
            <person name="Bethencourt L."/>
            <person name="Vautrin F."/>
            <person name="Taib N."/>
            <person name="Dubost A."/>
            <person name="Castro-Garcia L."/>
            <person name="Imbaud O."/>
            <person name="Abrouk D."/>
            <person name="Fournier P."/>
            <person name="Briolay J."/>
            <person name="Nguyen A."/>
            <person name="Normand P."/>
            <person name="Fernandez M.P."/>
            <person name="Brochier-Armanet C."/>
            <person name="Herrera-Belaroussi A."/>
        </authorList>
    </citation>
    <scope>NUCLEOTIDE SEQUENCE [LARGE SCALE GENOMIC DNA]</scope>
    <source>
        <strain evidence="1 2">AvVan</strain>
    </source>
</reference>
<dbReference type="EMBL" id="SSXH01000713">
    <property type="protein sequence ID" value="THJ45339.1"/>
    <property type="molecule type" value="Genomic_DNA"/>
</dbReference>
<comment type="caution">
    <text evidence="1">The sequence shown here is derived from an EMBL/GenBank/DDBJ whole genome shotgun (WGS) entry which is preliminary data.</text>
</comment>
<dbReference type="AlphaFoldDB" id="A0A4S5CHZ1"/>
<sequence length="105" mass="11369">MKTLAVEVLTAVVVVRGTLFARDVWDLLPDGKSVLGVGTGQTVEVAGHRAVARAVDQCEARVVAAGGSFDTARYVKGMWTSTYTGKCTPVWKRPAQYWWPWLGSG</sequence>
<dbReference type="RefSeq" id="WP_161983116.1">
    <property type="nucleotide sequence ID" value="NZ_SSXH01000713.1"/>
</dbReference>
<evidence type="ECO:0000313" key="2">
    <source>
        <dbReference type="Proteomes" id="UP000305282"/>
    </source>
</evidence>
<name>A0A4S5CHZ1_9ACTN</name>
<evidence type="ECO:0000313" key="1">
    <source>
        <dbReference type="EMBL" id="THJ45339.1"/>
    </source>
</evidence>
<dbReference type="Proteomes" id="UP000305282">
    <property type="component" value="Unassembled WGS sequence"/>
</dbReference>
<gene>
    <name evidence="1" type="ORF">E7Y31_19995</name>
</gene>
<proteinExistence type="predicted"/>
<keyword evidence="2" id="KW-1185">Reference proteome</keyword>
<organism evidence="1 2">
    <name type="scientific">Candidatus Frankia alpina</name>
    <dbReference type="NCBI Taxonomy" id="2699483"/>
    <lineage>
        <taxon>Bacteria</taxon>
        <taxon>Bacillati</taxon>
        <taxon>Actinomycetota</taxon>
        <taxon>Actinomycetes</taxon>
        <taxon>Frankiales</taxon>
        <taxon>Frankiaceae</taxon>
        <taxon>Frankia</taxon>
    </lineage>
</organism>
<protein>
    <submittedName>
        <fullName evidence="1">Uncharacterized protein</fullName>
    </submittedName>
</protein>
<accession>A0A4S5CHZ1</accession>